<dbReference type="AlphaFoldDB" id="A0A8X6UAW0"/>
<evidence type="ECO:0000313" key="2">
    <source>
        <dbReference type="Proteomes" id="UP000887013"/>
    </source>
</evidence>
<protein>
    <submittedName>
        <fullName evidence="1">Uncharacterized protein</fullName>
    </submittedName>
</protein>
<reference evidence="1" key="1">
    <citation type="submission" date="2020-08" db="EMBL/GenBank/DDBJ databases">
        <title>Multicomponent nature underlies the extraordinary mechanical properties of spider dragline silk.</title>
        <authorList>
            <person name="Kono N."/>
            <person name="Nakamura H."/>
            <person name="Mori M."/>
            <person name="Yoshida Y."/>
            <person name="Ohtoshi R."/>
            <person name="Malay A.D."/>
            <person name="Moran D.A.P."/>
            <person name="Tomita M."/>
            <person name="Numata K."/>
            <person name="Arakawa K."/>
        </authorList>
    </citation>
    <scope>NUCLEOTIDE SEQUENCE</scope>
</reference>
<accession>A0A8X6UAW0</accession>
<organism evidence="1 2">
    <name type="scientific">Nephila pilipes</name>
    <name type="common">Giant wood spider</name>
    <name type="synonym">Nephila maculata</name>
    <dbReference type="NCBI Taxonomy" id="299642"/>
    <lineage>
        <taxon>Eukaryota</taxon>
        <taxon>Metazoa</taxon>
        <taxon>Ecdysozoa</taxon>
        <taxon>Arthropoda</taxon>
        <taxon>Chelicerata</taxon>
        <taxon>Arachnida</taxon>
        <taxon>Araneae</taxon>
        <taxon>Araneomorphae</taxon>
        <taxon>Entelegynae</taxon>
        <taxon>Araneoidea</taxon>
        <taxon>Nephilidae</taxon>
        <taxon>Nephila</taxon>
    </lineage>
</organism>
<keyword evidence="2" id="KW-1185">Reference proteome</keyword>
<comment type="caution">
    <text evidence="1">The sequence shown here is derived from an EMBL/GenBank/DDBJ whole genome shotgun (WGS) entry which is preliminary data.</text>
</comment>
<dbReference type="OrthoDB" id="10472633at2759"/>
<dbReference type="EMBL" id="BMAW01026768">
    <property type="protein sequence ID" value="GFT98705.1"/>
    <property type="molecule type" value="Genomic_DNA"/>
</dbReference>
<dbReference type="Proteomes" id="UP000887013">
    <property type="component" value="Unassembled WGS sequence"/>
</dbReference>
<proteinExistence type="predicted"/>
<evidence type="ECO:0000313" key="1">
    <source>
        <dbReference type="EMBL" id="GFT98705.1"/>
    </source>
</evidence>
<name>A0A8X6UAW0_NEPPI</name>
<sequence length="106" mass="11832">MDDDLVPLVVIESDFRGPDDLFHVTGPQLSMDSDPSSLQGHVQKVFVPCSVHPQICCEKQKSGRLPAAELQGNLVAPTDQWFTTAAPDIEMEVFLTRKGCFRRRSF</sequence>
<gene>
    <name evidence="1" type="ORF">NPIL_380821</name>
</gene>